<protein>
    <submittedName>
        <fullName evidence="2">Uncharacterized protein</fullName>
    </submittedName>
</protein>
<dbReference type="EMBL" id="QZBN01002420">
    <property type="protein sequence ID" value="THZ11292.1"/>
    <property type="molecule type" value="Genomic_DNA"/>
</dbReference>
<proteinExistence type="predicted"/>
<evidence type="ECO:0000313" key="3">
    <source>
        <dbReference type="Proteomes" id="UP000310121"/>
    </source>
</evidence>
<evidence type="ECO:0000313" key="2">
    <source>
        <dbReference type="EMBL" id="THZ11292.1"/>
    </source>
</evidence>
<reference evidence="2 3" key="1">
    <citation type="submission" date="2018-10" db="EMBL/GenBank/DDBJ databases">
        <title>Fifty Aureobasidium pullulans genomes reveal a recombining polyextremotolerant generalist.</title>
        <authorList>
            <person name="Gostincar C."/>
            <person name="Turk M."/>
            <person name="Zajc J."/>
            <person name="Gunde-Cimerman N."/>
        </authorList>
    </citation>
    <scope>NUCLEOTIDE SEQUENCE [LARGE SCALE GENOMIC DNA]</scope>
    <source>
        <strain evidence="2 3">EXF-3844</strain>
    </source>
</reference>
<feature type="region of interest" description="Disordered" evidence="1">
    <location>
        <begin position="215"/>
        <end position="240"/>
    </location>
</feature>
<dbReference type="Proteomes" id="UP000310121">
    <property type="component" value="Unassembled WGS sequence"/>
</dbReference>
<sequence length="240" mass="26386">MSSAPSLPSAPRASMMASMPYEWLWCDNHISRQKNHPALEGSKKSEVELLKKERMPADELLESLKEYWRSLGEGKSRWKENGLVVVDSQLDHQALVAAKNKLQAKVMKDLRKVENRLRAARLAAARNPVPATMANQQPLPAFVAPPAPASVPPLRLYVPPPPPVVDLPTPSGLELGSFSVDEQPLSLKSLKVIDDLGAAAGKRAQRFPPVAPVEFGELPLARGKKDEKKKGDEDEEDEIL</sequence>
<name>A0A4S9SKC0_AURPU</name>
<feature type="compositionally biased region" description="Basic and acidic residues" evidence="1">
    <location>
        <begin position="223"/>
        <end position="232"/>
    </location>
</feature>
<evidence type="ECO:0000256" key="1">
    <source>
        <dbReference type="SAM" id="MobiDB-lite"/>
    </source>
</evidence>
<gene>
    <name evidence="2" type="ORF">D6C90_10529</name>
</gene>
<accession>A0A4S9SKC0</accession>
<comment type="caution">
    <text evidence="2">The sequence shown here is derived from an EMBL/GenBank/DDBJ whole genome shotgun (WGS) entry which is preliminary data.</text>
</comment>
<dbReference type="AlphaFoldDB" id="A0A4S9SKC0"/>
<organism evidence="2 3">
    <name type="scientific">Aureobasidium pullulans</name>
    <name type="common">Black yeast</name>
    <name type="synonym">Pullularia pullulans</name>
    <dbReference type="NCBI Taxonomy" id="5580"/>
    <lineage>
        <taxon>Eukaryota</taxon>
        <taxon>Fungi</taxon>
        <taxon>Dikarya</taxon>
        <taxon>Ascomycota</taxon>
        <taxon>Pezizomycotina</taxon>
        <taxon>Dothideomycetes</taxon>
        <taxon>Dothideomycetidae</taxon>
        <taxon>Dothideales</taxon>
        <taxon>Saccotheciaceae</taxon>
        <taxon>Aureobasidium</taxon>
    </lineage>
</organism>